<dbReference type="GO" id="GO:0016757">
    <property type="term" value="F:glycosyltransferase activity"/>
    <property type="evidence" value="ECO:0007669"/>
    <property type="project" value="InterPro"/>
</dbReference>
<evidence type="ECO:0000256" key="1">
    <source>
        <dbReference type="ARBA" id="ARBA00022679"/>
    </source>
</evidence>
<keyword evidence="1" id="KW-0808">Transferase</keyword>
<comment type="caution">
    <text evidence="3">The sequence shown here is derived from an EMBL/GenBank/DDBJ whole genome shotgun (WGS) entry which is preliminary data.</text>
</comment>
<feature type="domain" description="Glycosyl transferase family 1" evidence="2">
    <location>
        <begin position="164"/>
        <end position="304"/>
    </location>
</feature>
<dbReference type="AlphaFoldDB" id="A0A1G2EEW8"/>
<gene>
    <name evidence="3" type="ORF">A3A08_02580</name>
</gene>
<dbReference type="PANTHER" id="PTHR46401:SF2">
    <property type="entry name" value="GLYCOSYLTRANSFERASE WBBK-RELATED"/>
    <property type="match status" value="1"/>
</dbReference>
<proteinExistence type="predicted"/>
<dbReference type="Proteomes" id="UP000176406">
    <property type="component" value="Unassembled WGS sequence"/>
</dbReference>
<dbReference type="SUPFAM" id="SSF53756">
    <property type="entry name" value="UDP-Glycosyltransferase/glycogen phosphorylase"/>
    <property type="match status" value="1"/>
</dbReference>
<dbReference type="EMBL" id="MHMG01000009">
    <property type="protein sequence ID" value="OGZ23728.1"/>
    <property type="molecule type" value="Genomic_DNA"/>
</dbReference>
<dbReference type="CDD" id="cd03801">
    <property type="entry name" value="GT4_PimA-like"/>
    <property type="match status" value="1"/>
</dbReference>
<sequence>MKTIGWIEISSRKYGGKAYEEQVKKILAENFNFEMVSVQTKYFKRGYLRAPELFLNLIKLAGRKDLWIRGLQPLMTLPLDGTQGKNLAIIHHIDSSQSSGIPKFIEFLFEKIIYRNLKKINAIVTVSDYWQNHFLDKGYKNVFKIYNSFDLADFNITDQEVLEFKKKYGLERKPIIYLGNCQKAKGVRESLEALKGLGAYLVTSGEQFMKIPALNLELEYGDYLKLLRASSIVLTMSKFKEGWCRTAHEAMLLRVPVIGSGLGGMKELLEGGGQIICKDFSTLKEKVGYLLQNPEEREKLGEKGFDFVKKFDQEYFKKEWISLLEKFL</sequence>
<organism evidence="3 4">
    <name type="scientific">Candidatus Nealsonbacteria bacterium RIFCSPLOWO2_01_FULL_41_9</name>
    <dbReference type="NCBI Taxonomy" id="1801671"/>
    <lineage>
        <taxon>Bacteria</taxon>
        <taxon>Candidatus Nealsoniibacteriota</taxon>
    </lineage>
</organism>
<dbReference type="Gene3D" id="3.40.50.2000">
    <property type="entry name" value="Glycogen Phosphorylase B"/>
    <property type="match status" value="2"/>
</dbReference>
<dbReference type="InterPro" id="IPR001296">
    <property type="entry name" value="Glyco_trans_1"/>
</dbReference>
<reference evidence="3 4" key="1">
    <citation type="journal article" date="2016" name="Nat. Commun.">
        <title>Thousands of microbial genomes shed light on interconnected biogeochemical processes in an aquifer system.</title>
        <authorList>
            <person name="Anantharaman K."/>
            <person name="Brown C.T."/>
            <person name="Hug L.A."/>
            <person name="Sharon I."/>
            <person name="Castelle C.J."/>
            <person name="Probst A.J."/>
            <person name="Thomas B.C."/>
            <person name="Singh A."/>
            <person name="Wilkins M.J."/>
            <person name="Karaoz U."/>
            <person name="Brodie E.L."/>
            <person name="Williams K.H."/>
            <person name="Hubbard S.S."/>
            <person name="Banfield J.F."/>
        </authorList>
    </citation>
    <scope>NUCLEOTIDE SEQUENCE [LARGE SCALE GENOMIC DNA]</scope>
</reference>
<dbReference type="PANTHER" id="PTHR46401">
    <property type="entry name" value="GLYCOSYLTRANSFERASE WBBK-RELATED"/>
    <property type="match status" value="1"/>
</dbReference>
<dbReference type="GO" id="GO:0009103">
    <property type="term" value="P:lipopolysaccharide biosynthetic process"/>
    <property type="evidence" value="ECO:0007669"/>
    <property type="project" value="TreeGrafter"/>
</dbReference>
<evidence type="ECO:0000313" key="4">
    <source>
        <dbReference type="Proteomes" id="UP000176406"/>
    </source>
</evidence>
<protein>
    <recommendedName>
        <fullName evidence="2">Glycosyl transferase family 1 domain-containing protein</fullName>
    </recommendedName>
</protein>
<dbReference type="Pfam" id="PF00534">
    <property type="entry name" value="Glycos_transf_1"/>
    <property type="match status" value="1"/>
</dbReference>
<evidence type="ECO:0000313" key="3">
    <source>
        <dbReference type="EMBL" id="OGZ23728.1"/>
    </source>
</evidence>
<accession>A0A1G2EEW8</accession>
<evidence type="ECO:0000259" key="2">
    <source>
        <dbReference type="Pfam" id="PF00534"/>
    </source>
</evidence>
<name>A0A1G2EEW8_9BACT</name>